<dbReference type="EMBL" id="JACEFO010000376">
    <property type="protein sequence ID" value="KAF8772510.1"/>
    <property type="molecule type" value="Genomic_DNA"/>
</dbReference>
<dbReference type="EMBL" id="JACEFO010001679">
    <property type="protein sequence ID" value="KAF8721858.1"/>
    <property type="molecule type" value="Genomic_DNA"/>
</dbReference>
<dbReference type="AlphaFoldDB" id="A0A835EUZ2"/>
<feature type="compositionally biased region" description="Basic and acidic residues" evidence="1">
    <location>
        <begin position="1"/>
        <end position="17"/>
    </location>
</feature>
<evidence type="ECO:0000313" key="3">
    <source>
        <dbReference type="EMBL" id="KAF8772510.1"/>
    </source>
</evidence>
<comment type="caution">
    <text evidence="2">The sequence shown here is derived from an EMBL/GenBank/DDBJ whole genome shotgun (WGS) entry which is preliminary data.</text>
</comment>
<accession>A0A835EUZ2</accession>
<evidence type="ECO:0000313" key="4">
    <source>
        <dbReference type="Proteomes" id="UP000636709"/>
    </source>
</evidence>
<proteinExistence type="predicted"/>
<dbReference type="Proteomes" id="UP000636709">
    <property type="component" value="Unassembled WGS sequence"/>
</dbReference>
<feature type="region of interest" description="Disordered" evidence="1">
    <location>
        <begin position="1"/>
        <end position="42"/>
    </location>
</feature>
<name>A0A835EUZ2_9POAL</name>
<evidence type="ECO:0000313" key="2">
    <source>
        <dbReference type="EMBL" id="KAF8721858.1"/>
    </source>
</evidence>
<gene>
    <name evidence="3" type="ORF">HU200_005684</name>
    <name evidence="2" type="ORF">HU200_022802</name>
</gene>
<organism evidence="2 4">
    <name type="scientific">Digitaria exilis</name>
    <dbReference type="NCBI Taxonomy" id="1010633"/>
    <lineage>
        <taxon>Eukaryota</taxon>
        <taxon>Viridiplantae</taxon>
        <taxon>Streptophyta</taxon>
        <taxon>Embryophyta</taxon>
        <taxon>Tracheophyta</taxon>
        <taxon>Spermatophyta</taxon>
        <taxon>Magnoliopsida</taxon>
        <taxon>Liliopsida</taxon>
        <taxon>Poales</taxon>
        <taxon>Poaceae</taxon>
        <taxon>PACMAD clade</taxon>
        <taxon>Panicoideae</taxon>
        <taxon>Panicodae</taxon>
        <taxon>Paniceae</taxon>
        <taxon>Anthephorinae</taxon>
        <taxon>Digitaria</taxon>
    </lineage>
</organism>
<keyword evidence="4" id="KW-1185">Reference proteome</keyword>
<reference evidence="2" key="1">
    <citation type="submission" date="2020-07" db="EMBL/GenBank/DDBJ databases">
        <title>Genome sequence and genetic diversity analysis of an under-domesticated orphan crop, white fonio (Digitaria exilis).</title>
        <authorList>
            <person name="Bennetzen J.L."/>
            <person name="Chen S."/>
            <person name="Ma X."/>
            <person name="Wang X."/>
            <person name="Yssel A.E.J."/>
            <person name="Chaluvadi S.R."/>
            <person name="Johnson M."/>
            <person name="Gangashetty P."/>
            <person name="Hamidou F."/>
            <person name="Sanogo M.D."/>
            <person name="Zwaenepoel A."/>
            <person name="Wallace J."/>
            <person name="Van De Peer Y."/>
            <person name="Van Deynze A."/>
        </authorList>
    </citation>
    <scope>NUCLEOTIDE SEQUENCE</scope>
    <source>
        <tissue evidence="2">Leaves</tissue>
    </source>
</reference>
<protein>
    <submittedName>
        <fullName evidence="2">Uncharacterized protein</fullName>
    </submittedName>
</protein>
<sequence length="87" mass="9873">MSRRDRRETKRADERSEQSVTWTGRRRRVNQEGGPSPKVAEEAHVGLRLASSRGGVSRTHSVERPACASRKFPGGWDWRWREDVGGG</sequence>
<evidence type="ECO:0000256" key="1">
    <source>
        <dbReference type="SAM" id="MobiDB-lite"/>
    </source>
</evidence>